<name>A0A8H3IGY7_9LECA</name>
<comment type="caution">
    <text evidence="2">The sequence shown here is derived from an EMBL/GenBank/DDBJ whole genome shotgun (WGS) entry which is preliminary data.</text>
</comment>
<dbReference type="OrthoDB" id="5345361at2759"/>
<dbReference type="PANTHER" id="PTHR40788">
    <property type="entry name" value="CLR5 DOMAIN-CONTAINING PROTEIN-RELATED"/>
    <property type="match status" value="1"/>
</dbReference>
<evidence type="ECO:0000256" key="1">
    <source>
        <dbReference type="SAM" id="MobiDB-lite"/>
    </source>
</evidence>
<dbReference type="PANTHER" id="PTHR40788:SF2">
    <property type="entry name" value="CLR5 DOMAIN-CONTAINING PROTEIN"/>
    <property type="match status" value="1"/>
</dbReference>
<sequence>MDALLSAAGRQLRHLEEMGAALRSDPETKSLLESTTDGVMSMAGMRQALDGMTSLYQNPQYRTIDQITGNNMRPEDMTETKFMESYEEARPGGGMIITTARWEAPHKVQRIFDNFGRLEKIKLLLEAWPGMSQAHRPDFNVYRRGLKGIRHRDAYLLSYVNLEDLSTPKNLMLLLDARSQHTSDVFAWSDSNTILMANTVQAVHVPHVVGHSMLLIGQSTRFIDETIVSWSQNKDAVQDMYVGRGFHLGEGLLLLEIQDKFMSFLVRCTKLLLQDMDLSDEAMDVTVDTSQSSWTVNKEPAKSEATEWRSMMEVNTEAAYRVPRQFDVERLRRLAAAKQDEAEDELWALREDPAYFQEMLQHRYQENCELARKACTGDMTRSVHLKMEMHSLQRGMSECLQRLKTRFEPVISATSHLTDEYHEALAKFGVVEKMAEDYARMNLRMSAATSQPLQQYYSRIRGPNPFVYTIDNSSRIPPILNLIDDVLNDDRSQLLGVPRIMDEIEYLIRDEVSQRALITPSMAKKLSEVAAFGEINQQINQHQPKIQTFKYESTCAKQFEECADITNRFHKILQDTYLSKYSTKKRTQQIVEKMRFEEEKLDEFWQRVDDHFITRCGNALHHLMQNKITARGLQRIPPWQSPERVATAKTSLSTDAPLHADPFHSRQPQEEPALPLTTQWKTKPKTRGEADPSRGLTQISFAEPEDPSPPGVKTFKLSNRAYKIMSALFPLSTQERTTGKMVWKEFVHAFYKLDFDIRSLDGSAWYFEPSWKRDSSVTFHEPHPTGEIPFANLRRYASRLTRKYEWGSETFILT</sequence>
<evidence type="ECO:0000313" key="3">
    <source>
        <dbReference type="Proteomes" id="UP000664203"/>
    </source>
</evidence>
<protein>
    <submittedName>
        <fullName evidence="2">Uncharacterized protein</fullName>
    </submittedName>
</protein>
<dbReference type="AlphaFoldDB" id="A0A8H3IGY7"/>
<keyword evidence="3" id="KW-1185">Reference proteome</keyword>
<reference evidence="2" key="1">
    <citation type="submission" date="2021-03" db="EMBL/GenBank/DDBJ databases">
        <authorList>
            <person name="Tagirdzhanova G."/>
        </authorList>
    </citation>
    <scope>NUCLEOTIDE SEQUENCE</scope>
</reference>
<dbReference type="Proteomes" id="UP000664203">
    <property type="component" value="Unassembled WGS sequence"/>
</dbReference>
<organism evidence="2 3">
    <name type="scientific">Alectoria fallacina</name>
    <dbReference type="NCBI Taxonomy" id="1903189"/>
    <lineage>
        <taxon>Eukaryota</taxon>
        <taxon>Fungi</taxon>
        <taxon>Dikarya</taxon>
        <taxon>Ascomycota</taxon>
        <taxon>Pezizomycotina</taxon>
        <taxon>Lecanoromycetes</taxon>
        <taxon>OSLEUM clade</taxon>
        <taxon>Lecanoromycetidae</taxon>
        <taxon>Lecanorales</taxon>
        <taxon>Lecanorineae</taxon>
        <taxon>Parmeliaceae</taxon>
        <taxon>Alectoria</taxon>
    </lineage>
</organism>
<proteinExistence type="predicted"/>
<accession>A0A8H3IGY7</accession>
<evidence type="ECO:0000313" key="2">
    <source>
        <dbReference type="EMBL" id="CAF9918308.1"/>
    </source>
</evidence>
<gene>
    <name evidence="2" type="ORF">ALECFALPRED_000641</name>
</gene>
<feature type="region of interest" description="Disordered" evidence="1">
    <location>
        <begin position="643"/>
        <end position="711"/>
    </location>
</feature>
<dbReference type="EMBL" id="CAJPDR010000110">
    <property type="protein sequence ID" value="CAF9918308.1"/>
    <property type="molecule type" value="Genomic_DNA"/>
</dbReference>